<dbReference type="OrthoDB" id="19859at2759"/>
<dbReference type="EMBL" id="MU129007">
    <property type="protein sequence ID" value="KAF9510945.1"/>
    <property type="molecule type" value="Genomic_DNA"/>
</dbReference>
<evidence type="ECO:0000256" key="1">
    <source>
        <dbReference type="ARBA" id="ARBA00004127"/>
    </source>
</evidence>
<feature type="transmembrane region" description="Helical" evidence="7">
    <location>
        <begin position="233"/>
        <end position="253"/>
    </location>
</feature>
<keyword evidence="5" id="KW-0333">Golgi apparatus</keyword>
<dbReference type="InterPro" id="IPR045891">
    <property type="entry name" value="ZIP9"/>
</dbReference>
<keyword evidence="9" id="KW-1185">Reference proteome</keyword>
<dbReference type="GO" id="GO:0000139">
    <property type="term" value="C:Golgi membrane"/>
    <property type="evidence" value="ECO:0007669"/>
    <property type="project" value="UniProtKB-SubCell"/>
</dbReference>
<keyword evidence="4 7" id="KW-1133">Transmembrane helix</keyword>
<feature type="transmembrane region" description="Helical" evidence="7">
    <location>
        <begin position="100"/>
        <end position="119"/>
    </location>
</feature>
<evidence type="ECO:0000256" key="6">
    <source>
        <dbReference type="ARBA" id="ARBA00023136"/>
    </source>
</evidence>
<evidence type="ECO:0000256" key="5">
    <source>
        <dbReference type="ARBA" id="ARBA00023034"/>
    </source>
</evidence>
<organism evidence="8 9">
    <name type="scientific">Hydnum rufescens UP504</name>
    <dbReference type="NCBI Taxonomy" id="1448309"/>
    <lineage>
        <taxon>Eukaryota</taxon>
        <taxon>Fungi</taxon>
        <taxon>Dikarya</taxon>
        <taxon>Basidiomycota</taxon>
        <taxon>Agaricomycotina</taxon>
        <taxon>Agaricomycetes</taxon>
        <taxon>Cantharellales</taxon>
        <taxon>Hydnaceae</taxon>
        <taxon>Hydnum</taxon>
    </lineage>
</organism>
<dbReference type="PANTHER" id="PTHR16133">
    <property type="entry name" value="SOLUTE CARRIER FAMILY 39 ZINC TRANSPORTER , MEMBER 9-RELATED"/>
    <property type="match status" value="1"/>
</dbReference>
<evidence type="ECO:0000256" key="2">
    <source>
        <dbReference type="ARBA" id="ARBA00004394"/>
    </source>
</evidence>
<sequence length="374" mass="38832">MLAPRAPANSRHVPIAMALLNVLVLSVVLGASSFLFGLLPLVVAFSRKNLARLSIFGTGLLLGAAVGVIIPEGIETVYAHRQSLAKDTPDIHSEPPTLKIALSLLSGFTLMLIIEQAAAHFSTSQLRPNATSLNGPHFVHSSISLSQPLSPTMTASIAGDDMEPDIDAEVAALENGKSATWRSGDDILRVGHPDRKDPKLMTVGLIIHSLADGLALGASVASASTSRNESSSAGFSGLSFVVFAAIALHKAPASFALSSTLTPYLPPRIVRAHLAAFSFAAPMSAIVSYSALTWFGIPTSPDETSASTGIALLFSGGTFLYVATLLTPLSADAHAHVGEPSTAEAGLHRWGRLALIICGMFTPAMIAGLVGHGH</sequence>
<protein>
    <recommendedName>
        <fullName evidence="10">Zinc/iron permease</fullName>
    </recommendedName>
</protein>
<dbReference type="AlphaFoldDB" id="A0A9P6AT46"/>
<reference evidence="8" key="1">
    <citation type="journal article" date="2020" name="Nat. Commun.">
        <title>Large-scale genome sequencing of mycorrhizal fungi provides insights into the early evolution of symbiotic traits.</title>
        <authorList>
            <person name="Miyauchi S."/>
            <person name="Kiss E."/>
            <person name="Kuo A."/>
            <person name="Drula E."/>
            <person name="Kohler A."/>
            <person name="Sanchez-Garcia M."/>
            <person name="Morin E."/>
            <person name="Andreopoulos B."/>
            <person name="Barry K.W."/>
            <person name="Bonito G."/>
            <person name="Buee M."/>
            <person name="Carver A."/>
            <person name="Chen C."/>
            <person name="Cichocki N."/>
            <person name="Clum A."/>
            <person name="Culley D."/>
            <person name="Crous P.W."/>
            <person name="Fauchery L."/>
            <person name="Girlanda M."/>
            <person name="Hayes R.D."/>
            <person name="Keri Z."/>
            <person name="LaButti K."/>
            <person name="Lipzen A."/>
            <person name="Lombard V."/>
            <person name="Magnuson J."/>
            <person name="Maillard F."/>
            <person name="Murat C."/>
            <person name="Nolan M."/>
            <person name="Ohm R.A."/>
            <person name="Pangilinan J."/>
            <person name="Pereira M.F."/>
            <person name="Perotto S."/>
            <person name="Peter M."/>
            <person name="Pfister S."/>
            <person name="Riley R."/>
            <person name="Sitrit Y."/>
            <person name="Stielow J.B."/>
            <person name="Szollosi G."/>
            <person name="Zifcakova L."/>
            <person name="Stursova M."/>
            <person name="Spatafora J.W."/>
            <person name="Tedersoo L."/>
            <person name="Vaario L.M."/>
            <person name="Yamada A."/>
            <person name="Yan M."/>
            <person name="Wang P."/>
            <person name="Xu J."/>
            <person name="Bruns T."/>
            <person name="Baldrian P."/>
            <person name="Vilgalys R."/>
            <person name="Dunand C."/>
            <person name="Henrissat B."/>
            <person name="Grigoriev I.V."/>
            <person name="Hibbett D."/>
            <person name="Nagy L.G."/>
            <person name="Martin F.M."/>
        </authorList>
    </citation>
    <scope>NUCLEOTIDE SEQUENCE</scope>
    <source>
        <strain evidence="8">UP504</strain>
    </source>
</reference>
<feature type="transmembrane region" description="Helical" evidence="7">
    <location>
        <begin position="274"/>
        <end position="297"/>
    </location>
</feature>
<comment type="subcellular location">
    <subcellularLocation>
        <location evidence="1">Endomembrane system</location>
        <topology evidence="1">Multi-pass membrane protein</topology>
    </subcellularLocation>
    <subcellularLocation>
        <location evidence="2">Golgi apparatus membrane</location>
    </subcellularLocation>
</comment>
<keyword evidence="6 7" id="KW-0472">Membrane</keyword>
<gene>
    <name evidence="8" type="ORF">BS47DRAFT_1210553</name>
</gene>
<dbReference type="Proteomes" id="UP000886523">
    <property type="component" value="Unassembled WGS sequence"/>
</dbReference>
<name>A0A9P6AT46_9AGAM</name>
<dbReference type="GO" id="GO:0046873">
    <property type="term" value="F:metal ion transmembrane transporter activity"/>
    <property type="evidence" value="ECO:0007669"/>
    <property type="project" value="InterPro"/>
</dbReference>
<evidence type="ECO:0000313" key="9">
    <source>
        <dbReference type="Proteomes" id="UP000886523"/>
    </source>
</evidence>
<dbReference type="GO" id="GO:0006829">
    <property type="term" value="P:zinc ion transport"/>
    <property type="evidence" value="ECO:0007669"/>
    <property type="project" value="InterPro"/>
</dbReference>
<comment type="caution">
    <text evidence="8">The sequence shown here is derived from an EMBL/GenBank/DDBJ whole genome shotgun (WGS) entry which is preliminary data.</text>
</comment>
<evidence type="ECO:0000256" key="7">
    <source>
        <dbReference type="SAM" id="Phobius"/>
    </source>
</evidence>
<dbReference type="Pfam" id="PF02535">
    <property type="entry name" value="Zip"/>
    <property type="match status" value="1"/>
</dbReference>
<evidence type="ECO:0000313" key="8">
    <source>
        <dbReference type="EMBL" id="KAF9510945.1"/>
    </source>
</evidence>
<feature type="transmembrane region" description="Helical" evidence="7">
    <location>
        <begin position="350"/>
        <end position="371"/>
    </location>
</feature>
<dbReference type="InterPro" id="IPR003689">
    <property type="entry name" value="ZIP"/>
</dbReference>
<evidence type="ECO:0000256" key="4">
    <source>
        <dbReference type="ARBA" id="ARBA00022989"/>
    </source>
</evidence>
<evidence type="ECO:0000256" key="3">
    <source>
        <dbReference type="ARBA" id="ARBA00022692"/>
    </source>
</evidence>
<feature type="transmembrane region" description="Helical" evidence="7">
    <location>
        <begin position="50"/>
        <end position="70"/>
    </location>
</feature>
<feature type="transmembrane region" description="Helical" evidence="7">
    <location>
        <begin position="309"/>
        <end position="329"/>
    </location>
</feature>
<evidence type="ECO:0008006" key="10">
    <source>
        <dbReference type="Google" id="ProtNLM"/>
    </source>
</evidence>
<feature type="transmembrane region" description="Helical" evidence="7">
    <location>
        <begin position="15"/>
        <end position="43"/>
    </location>
</feature>
<dbReference type="PANTHER" id="PTHR16133:SF0">
    <property type="entry name" value="ZINC_IRON REGULATED TRANSPORTER-RELATED PROTEIN 102B, ISOFORM E"/>
    <property type="match status" value="1"/>
</dbReference>
<proteinExistence type="predicted"/>
<keyword evidence="3 7" id="KW-0812">Transmembrane</keyword>
<feature type="transmembrane region" description="Helical" evidence="7">
    <location>
        <begin position="200"/>
        <end position="221"/>
    </location>
</feature>
<accession>A0A9P6AT46</accession>